<dbReference type="eggNOG" id="ENOG5032BKW">
    <property type="taxonomic scope" value="Bacteria"/>
</dbReference>
<evidence type="ECO:0000313" key="3">
    <source>
        <dbReference type="EMBL" id="AGF71987.1"/>
    </source>
</evidence>
<feature type="signal peptide" evidence="2">
    <location>
        <begin position="1"/>
        <end position="23"/>
    </location>
</feature>
<feature type="chain" id="PRO_5039133717" description="Secreted protein" evidence="2">
    <location>
        <begin position="24"/>
        <end position="164"/>
    </location>
</feature>
<gene>
    <name evidence="3" type="ORF">A605_04905</name>
</gene>
<organism evidence="3 4">
    <name type="scientific">Corynebacterium halotolerans YIM 70093 = DSM 44683</name>
    <dbReference type="NCBI Taxonomy" id="1121362"/>
    <lineage>
        <taxon>Bacteria</taxon>
        <taxon>Bacillati</taxon>
        <taxon>Actinomycetota</taxon>
        <taxon>Actinomycetes</taxon>
        <taxon>Mycobacteriales</taxon>
        <taxon>Corynebacteriaceae</taxon>
        <taxon>Corynebacterium</taxon>
    </lineage>
</organism>
<dbReference type="Proteomes" id="UP000011723">
    <property type="component" value="Chromosome"/>
</dbReference>
<dbReference type="PATRIC" id="fig|1121362.3.peg.984"/>
<name>M1NR60_9CORY</name>
<evidence type="ECO:0000256" key="1">
    <source>
        <dbReference type="SAM" id="MobiDB-lite"/>
    </source>
</evidence>
<dbReference type="OrthoDB" id="4413502at2"/>
<keyword evidence="4" id="KW-1185">Reference proteome</keyword>
<dbReference type="KEGG" id="chn:A605_04905"/>
<dbReference type="PROSITE" id="PS51257">
    <property type="entry name" value="PROKAR_LIPOPROTEIN"/>
    <property type="match status" value="1"/>
</dbReference>
<keyword evidence="2" id="KW-0732">Signal</keyword>
<reference evidence="3 4" key="1">
    <citation type="journal article" date="2012" name="Stand. Genomic Sci.">
        <title>Genome sequence of the halotolerant bacterium Corynebacterium halotolerans type strain YIM 70093(T) (= DSM 44683(T)).</title>
        <authorList>
            <person name="Ruckert C."/>
            <person name="Albersmeier A."/>
            <person name="Al-Dilaimi A."/>
            <person name="Niehaus K."/>
            <person name="Szczepanowski R."/>
            <person name="Kalinowski J."/>
        </authorList>
    </citation>
    <scope>NUCLEOTIDE SEQUENCE [LARGE SCALE GENOMIC DNA]</scope>
    <source>
        <strain evidence="3">YIM 70093</strain>
    </source>
</reference>
<evidence type="ECO:0000256" key="2">
    <source>
        <dbReference type="SAM" id="SignalP"/>
    </source>
</evidence>
<proteinExistence type="predicted"/>
<dbReference type="STRING" id="1121362.A605_04905"/>
<accession>M1NR60</accession>
<sequence length="164" mass="16742">MTTFSIRQIAAAGAAAVTALALAACVPPNENPSDEKVNTATEYNGPYSPGDDSPEAITTGAGAPTTVSPVDGAATDAEVPGFINCVATPVQEPGTITLDCADASDQLIEIDWEDWGQQQATGTGTRQTPEGEQENVDVVLSTPIVSPQGLVFSEITVDGVPVTP</sequence>
<evidence type="ECO:0008006" key="5">
    <source>
        <dbReference type="Google" id="ProtNLM"/>
    </source>
</evidence>
<dbReference type="AlphaFoldDB" id="M1NR60"/>
<evidence type="ECO:0000313" key="4">
    <source>
        <dbReference type="Proteomes" id="UP000011723"/>
    </source>
</evidence>
<dbReference type="RefSeq" id="WP_015400406.1">
    <property type="nucleotide sequence ID" value="NC_020302.1"/>
</dbReference>
<feature type="region of interest" description="Disordered" evidence="1">
    <location>
        <begin position="29"/>
        <end position="74"/>
    </location>
</feature>
<dbReference type="EMBL" id="CP003697">
    <property type="protein sequence ID" value="AGF71987.1"/>
    <property type="molecule type" value="Genomic_DNA"/>
</dbReference>
<protein>
    <recommendedName>
        <fullName evidence="5">Secreted protein</fullName>
    </recommendedName>
</protein>
<dbReference type="HOGENOM" id="CLU_114866_0_0_11"/>